<organism evidence="1 2">
    <name type="scientific">Canis lupus familiaris</name>
    <name type="common">Dog</name>
    <name type="synonym">Canis familiaris</name>
    <dbReference type="NCBI Taxonomy" id="9615"/>
    <lineage>
        <taxon>Eukaryota</taxon>
        <taxon>Metazoa</taxon>
        <taxon>Chordata</taxon>
        <taxon>Craniata</taxon>
        <taxon>Vertebrata</taxon>
        <taxon>Euteleostomi</taxon>
        <taxon>Mammalia</taxon>
        <taxon>Eutheria</taxon>
        <taxon>Laurasiatheria</taxon>
        <taxon>Carnivora</taxon>
        <taxon>Caniformia</taxon>
        <taxon>Canidae</taxon>
        <taxon>Canis</taxon>
    </lineage>
</organism>
<accession>A0A8C0RJV0</accession>
<dbReference type="Proteomes" id="UP000694429">
    <property type="component" value="Unassembled WGS sequence"/>
</dbReference>
<dbReference type="Ensembl" id="ENSCAFT00030025980.1">
    <property type="protein sequence ID" value="ENSCAFP00030022689.1"/>
    <property type="gene ID" value="ENSCAFG00030014023.1"/>
</dbReference>
<dbReference type="AlphaFoldDB" id="A0A8C0RJV0"/>
<protein>
    <submittedName>
        <fullName evidence="1">Uncharacterized protein</fullName>
    </submittedName>
</protein>
<evidence type="ECO:0000313" key="2">
    <source>
        <dbReference type="Proteomes" id="UP000694429"/>
    </source>
</evidence>
<evidence type="ECO:0000313" key="1">
    <source>
        <dbReference type="Ensembl" id="ENSCAFP00030022689.1"/>
    </source>
</evidence>
<dbReference type="Gene3D" id="4.10.830.10">
    <property type="entry name" value="30s Ribosomal Protein S14, Chain N"/>
    <property type="match status" value="1"/>
</dbReference>
<sequence length="51" mass="5727">MAPVAESLPSAQVMIPGSWNQLLHWFPTCSLNMCSQCFCQYAKDTGFMKLN</sequence>
<dbReference type="InterPro" id="IPR043140">
    <property type="entry name" value="Ribosomal_uS14_sf"/>
</dbReference>
<proteinExistence type="predicted"/>
<name>A0A8C0RJV0_CANLF</name>
<reference evidence="1" key="1">
    <citation type="submission" date="2025-08" db="UniProtKB">
        <authorList>
            <consortium name="Ensembl"/>
        </authorList>
    </citation>
    <scope>IDENTIFICATION</scope>
</reference>